<dbReference type="InterPro" id="IPR014001">
    <property type="entry name" value="Helicase_ATP-bd"/>
</dbReference>
<dbReference type="InterPro" id="IPR038557">
    <property type="entry name" value="RLR_C_sf"/>
</dbReference>
<keyword evidence="5" id="KW-1185">Reference proteome</keyword>
<name>A0A3M7QYK9_BRAPC</name>
<dbReference type="InterPro" id="IPR006935">
    <property type="entry name" value="Helicase/UvrB_N"/>
</dbReference>
<feature type="coiled-coil region" evidence="1">
    <location>
        <begin position="497"/>
        <end position="524"/>
    </location>
</feature>
<dbReference type="InterPro" id="IPR001650">
    <property type="entry name" value="Helicase_C-like"/>
</dbReference>
<dbReference type="Pfam" id="PF04851">
    <property type="entry name" value="ResIII"/>
    <property type="match status" value="1"/>
</dbReference>
<dbReference type="PANTHER" id="PTHR14074">
    <property type="entry name" value="HELICASE WITH DEATH DOMAIN-RELATED"/>
    <property type="match status" value="1"/>
</dbReference>
<dbReference type="GO" id="GO:0005524">
    <property type="term" value="F:ATP binding"/>
    <property type="evidence" value="ECO:0007669"/>
    <property type="project" value="InterPro"/>
</dbReference>
<gene>
    <name evidence="4" type="ORF">BpHYR1_017865</name>
</gene>
<dbReference type="EMBL" id="REGN01004705">
    <property type="protein sequence ID" value="RNA16447.1"/>
    <property type="molecule type" value="Genomic_DNA"/>
</dbReference>
<keyword evidence="4" id="KW-0347">Helicase</keyword>
<accession>A0A3M7QYK9</accession>
<dbReference type="Gene3D" id="2.170.150.30">
    <property type="entry name" value="RIG-I-like receptor, C-terminal regulatory domain"/>
    <property type="match status" value="1"/>
</dbReference>
<evidence type="ECO:0000256" key="1">
    <source>
        <dbReference type="SAM" id="Coils"/>
    </source>
</evidence>
<sequence>MTSQTLVDLLGTQFELEFKPHKFQLSLATNSCLNKNNIICIRTGSGKTLVSALISRYWYEKYSQENKLDQFKVFFIVPTRNLVFQQSLAFLRAFKNQDIIEITENFNSLKIFSYFMSEKKIFFLTPQKLINFLNETQATLDQISILIFDECHHTQDSHPYNELMKIYYKNYDIMKKKPLIVGLTASLGVGKSPCDHLISLCANMDCQLISTLNKQEDIDDLNTNIPSPLNDIVVPVEPGQEIDEIRSNIESICSKLADLVRIDRFSIKLGRTEFDQFIYEREKSASVRNDQDLIVVIRYLNELNLFYQRCEDFPIEFCIDKLNSFSDNSKVAEPTKVKDSCDFLIKKFLKSLEFKNFIHPKLIILAKNILKYHSSSSRGLVLVRTRNHTKALVQYLNETRVLKHKGILCKSLVGLGCIDGISMNENQQKNVIREFLDGSFNVLVATDIAQEGLDIPTCNYVIRYEFVSNEIGTVQSRGRSRVSNGQCVLITASGSLNEKRESENRLKERMMEQAINELNRMEKRIFIEKFNSKREFILKSVNTNYLTDLPFQLKTNLICSSKIDVYCRDCSLFLFNGKNLRYREPCYYCICEDFILNLSVVDREKKMFYCKSKSCGRELGRTVELRKKSVPLFMVEIKAIKFKFPGNKMITFSKWSKLKEMVSIKNLTIY</sequence>
<keyword evidence="1" id="KW-0175">Coiled coil</keyword>
<comment type="caution">
    <text evidence="4">The sequence shown here is derived from an EMBL/GenBank/DDBJ whole genome shotgun (WGS) entry which is preliminary data.</text>
</comment>
<dbReference type="Proteomes" id="UP000276133">
    <property type="component" value="Unassembled WGS sequence"/>
</dbReference>
<dbReference type="InterPro" id="IPR027417">
    <property type="entry name" value="P-loop_NTPase"/>
</dbReference>
<dbReference type="InterPro" id="IPR051363">
    <property type="entry name" value="RLR_Helicase"/>
</dbReference>
<dbReference type="Gene3D" id="3.40.50.300">
    <property type="entry name" value="P-loop containing nucleotide triphosphate hydrolases"/>
    <property type="match status" value="2"/>
</dbReference>
<feature type="domain" description="Helicase C-terminal" evidence="3">
    <location>
        <begin position="364"/>
        <end position="526"/>
    </location>
</feature>
<evidence type="ECO:0000313" key="4">
    <source>
        <dbReference type="EMBL" id="RNA16447.1"/>
    </source>
</evidence>
<dbReference type="SMART" id="SM00490">
    <property type="entry name" value="HELICc"/>
    <property type="match status" value="1"/>
</dbReference>
<dbReference type="PANTHER" id="PTHR14074:SF36">
    <property type="entry name" value="RNA HELICASE"/>
    <property type="match status" value="1"/>
</dbReference>
<keyword evidence="4" id="KW-0067">ATP-binding</keyword>
<dbReference type="STRING" id="10195.A0A3M7QYK9"/>
<dbReference type="Gene3D" id="1.20.1320.30">
    <property type="match status" value="1"/>
</dbReference>
<reference evidence="4 5" key="1">
    <citation type="journal article" date="2018" name="Sci. Rep.">
        <title>Genomic signatures of local adaptation to the degree of environmental predictability in rotifers.</title>
        <authorList>
            <person name="Franch-Gras L."/>
            <person name="Hahn C."/>
            <person name="Garcia-Roger E.M."/>
            <person name="Carmona M.J."/>
            <person name="Serra M."/>
            <person name="Gomez A."/>
        </authorList>
    </citation>
    <scope>NUCLEOTIDE SEQUENCE [LARGE SCALE GENOMIC DNA]</scope>
    <source>
        <strain evidence="4">HYR1</strain>
    </source>
</reference>
<protein>
    <submittedName>
        <fullName evidence="4">Interferon-induced helicase C domain-containing 1</fullName>
    </submittedName>
</protein>
<evidence type="ECO:0000259" key="2">
    <source>
        <dbReference type="PROSITE" id="PS51192"/>
    </source>
</evidence>
<dbReference type="PROSITE" id="PS51192">
    <property type="entry name" value="HELICASE_ATP_BIND_1"/>
    <property type="match status" value="1"/>
</dbReference>
<keyword evidence="4" id="KW-0378">Hydrolase</keyword>
<dbReference type="SMART" id="SM00487">
    <property type="entry name" value="DEXDc"/>
    <property type="match status" value="1"/>
</dbReference>
<keyword evidence="4" id="KW-0547">Nucleotide-binding</keyword>
<dbReference type="GO" id="GO:0003677">
    <property type="term" value="F:DNA binding"/>
    <property type="evidence" value="ECO:0007669"/>
    <property type="project" value="InterPro"/>
</dbReference>
<evidence type="ECO:0000259" key="3">
    <source>
        <dbReference type="PROSITE" id="PS51194"/>
    </source>
</evidence>
<proteinExistence type="predicted"/>
<dbReference type="PROSITE" id="PS51194">
    <property type="entry name" value="HELICASE_CTER"/>
    <property type="match status" value="1"/>
</dbReference>
<dbReference type="AlphaFoldDB" id="A0A3M7QYK9"/>
<dbReference type="Pfam" id="PF00271">
    <property type="entry name" value="Helicase_C"/>
    <property type="match status" value="1"/>
</dbReference>
<dbReference type="OrthoDB" id="416741at2759"/>
<dbReference type="GO" id="GO:0004386">
    <property type="term" value="F:helicase activity"/>
    <property type="evidence" value="ECO:0007669"/>
    <property type="project" value="UniProtKB-KW"/>
</dbReference>
<evidence type="ECO:0000313" key="5">
    <source>
        <dbReference type="Proteomes" id="UP000276133"/>
    </source>
</evidence>
<organism evidence="4 5">
    <name type="scientific">Brachionus plicatilis</name>
    <name type="common">Marine rotifer</name>
    <name type="synonym">Brachionus muelleri</name>
    <dbReference type="NCBI Taxonomy" id="10195"/>
    <lineage>
        <taxon>Eukaryota</taxon>
        <taxon>Metazoa</taxon>
        <taxon>Spiralia</taxon>
        <taxon>Gnathifera</taxon>
        <taxon>Rotifera</taxon>
        <taxon>Eurotatoria</taxon>
        <taxon>Monogononta</taxon>
        <taxon>Pseudotrocha</taxon>
        <taxon>Ploima</taxon>
        <taxon>Brachionidae</taxon>
        <taxon>Brachionus</taxon>
    </lineage>
</organism>
<feature type="domain" description="Helicase ATP-binding" evidence="2">
    <location>
        <begin position="28"/>
        <end position="191"/>
    </location>
</feature>
<dbReference type="GO" id="GO:0016787">
    <property type="term" value="F:hydrolase activity"/>
    <property type="evidence" value="ECO:0007669"/>
    <property type="project" value="InterPro"/>
</dbReference>
<dbReference type="SUPFAM" id="SSF52540">
    <property type="entry name" value="P-loop containing nucleoside triphosphate hydrolases"/>
    <property type="match status" value="1"/>
</dbReference>
<dbReference type="GO" id="GO:0005737">
    <property type="term" value="C:cytoplasm"/>
    <property type="evidence" value="ECO:0007669"/>
    <property type="project" value="TreeGrafter"/>
</dbReference>